<proteinExistence type="inferred from homology"/>
<reference evidence="3" key="1">
    <citation type="journal article" date="2014" name="BMC Genomics">
        <title>The genome sequence of the biocontrol fungus Metarhizium anisopliae and comparative genomics of Metarhizium species.</title>
        <authorList>
            <person name="Pattemore J.A."/>
            <person name="Hane J.K."/>
            <person name="Williams A.H."/>
            <person name="Wilson B.A."/>
            <person name="Stodart B.J."/>
            <person name="Ash G.J."/>
        </authorList>
    </citation>
    <scope>NUCLEOTIDE SEQUENCE [LARGE SCALE GENOMIC DNA]</scope>
    <source>
        <strain evidence="3">BRIP 53293</strain>
    </source>
</reference>
<dbReference type="AlphaFoldDB" id="A0A0D9P760"/>
<comment type="similarity">
    <text evidence="1">Belongs to the TTI2 family.</text>
</comment>
<dbReference type="GO" id="GO:0005829">
    <property type="term" value="C:cytosol"/>
    <property type="evidence" value="ECO:0007669"/>
    <property type="project" value="TreeGrafter"/>
</dbReference>
<sequence>MDEVCLSKENVGRLRDLGFKNVAAVVLLPSVRLEAATVAPCDVSILAQTTIVRAVENFPKVCSNETRLDMLLQIFACLVLQPAIGRCSSEGVDIGVHDTESIPLDMGQPDSLNPSMNSSDLVLYDSLTQTLALQVLWNRGTLDEQYTAIQAEAALASLVVLLHRLNNPRLPTSTLVAVTAYADPGDLWTTETAARLAQRILSLQLSGQGLTNFIIGPVLNQHVRLILSSPTGGDPSANSRASGSVAALDLAEYENAAAVLNWAIRMTESPDIGKYWHRFVPALVNLAESHEMSVREGGLKAIISFLEKCPSSAIYTTGMDQLFERTILPTLLLLPTATPEKDSVALLRLGYTAALQLATTSGDSHNANRRRILDMIIRDGILEGFRHAADYISVVDVLMQYVAEVVSCLGIFSIKHLKDLLDVIESVTCDPFGADHPGVLISAAEALIVIMTNCWPRISNTKRVEQILRILGVCWLNMNNEASQSIHEGSMPVLKSRILQAAGLVRFFAQTNASEINRASRAAVLRDRRLQDILMQ</sequence>
<organism evidence="2 3">
    <name type="scientific">Metarhizium anisopliae BRIP 53293</name>
    <dbReference type="NCBI Taxonomy" id="1291518"/>
    <lineage>
        <taxon>Eukaryota</taxon>
        <taxon>Fungi</taxon>
        <taxon>Dikarya</taxon>
        <taxon>Ascomycota</taxon>
        <taxon>Pezizomycotina</taxon>
        <taxon>Sordariomycetes</taxon>
        <taxon>Hypocreomycetidae</taxon>
        <taxon>Hypocreales</taxon>
        <taxon>Clavicipitaceae</taxon>
        <taxon>Metarhizium</taxon>
    </lineage>
</organism>
<dbReference type="STRING" id="1291518.A0A0D9P760"/>
<dbReference type="GO" id="GO:0005634">
    <property type="term" value="C:nucleus"/>
    <property type="evidence" value="ECO:0007669"/>
    <property type="project" value="TreeGrafter"/>
</dbReference>
<dbReference type="InterPro" id="IPR016024">
    <property type="entry name" value="ARM-type_fold"/>
</dbReference>
<keyword evidence="3" id="KW-1185">Reference proteome</keyword>
<dbReference type="EMBL" id="KE384724">
    <property type="protein sequence ID" value="KJK82092.1"/>
    <property type="molecule type" value="Genomic_DNA"/>
</dbReference>
<evidence type="ECO:0000313" key="3">
    <source>
        <dbReference type="Proteomes" id="UP000054544"/>
    </source>
</evidence>
<dbReference type="SUPFAM" id="SSF48371">
    <property type="entry name" value="ARM repeat"/>
    <property type="match status" value="1"/>
</dbReference>
<dbReference type="Proteomes" id="UP000054544">
    <property type="component" value="Unassembled WGS sequence"/>
</dbReference>
<dbReference type="Pfam" id="PF10521">
    <property type="entry name" value="Tti2"/>
    <property type="match status" value="1"/>
</dbReference>
<name>A0A0D9P760_METAN</name>
<dbReference type="GO" id="GO:0110078">
    <property type="term" value="C:TTT Hsp90 cochaperone complex"/>
    <property type="evidence" value="ECO:0007669"/>
    <property type="project" value="InterPro"/>
</dbReference>
<dbReference type="InterPro" id="IPR018870">
    <property type="entry name" value="Tti2"/>
</dbReference>
<dbReference type="PANTHER" id="PTHR32226">
    <property type="entry name" value="TELO2-INTERACTING PROTEIN 2"/>
    <property type="match status" value="1"/>
</dbReference>
<accession>A0A0D9P760</accession>
<evidence type="ECO:0000256" key="1">
    <source>
        <dbReference type="ARBA" id="ARBA00034736"/>
    </source>
</evidence>
<dbReference type="PANTHER" id="PTHR32226:SF2">
    <property type="entry name" value="TELO2-INTERACTING PROTEIN 2"/>
    <property type="match status" value="1"/>
</dbReference>
<evidence type="ECO:0000313" key="2">
    <source>
        <dbReference type="EMBL" id="KJK82092.1"/>
    </source>
</evidence>
<gene>
    <name evidence="2" type="ORF">H634G_02285</name>
</gene>
<protein>
    <submittedName>
        <fullName evidence="2">Uncharacterized protein</fullName>
    </submittedName>
</protein>
<dbReference type="OrthoDB" id="6417021at2759"/>